<evidence type="ECO:0000313" key="3">
    <source>
        <dbReference type="Proteomes" id="UP000277204"/>
    </source>
</evidence>
<dbReference type="EMBL" id="UZAI01010201">
    <property type="protein sequence ID" value="VDP06607.1"/>
    <property type="molecule type" value="Genomic_DNA"/>
</dbReference>
<proteinExistence type="predicted"/>
<feature type="compositionally biased region" description="Low complexity" evidence="1">
    <location>
        <begin position="14"/>
        <end position="27"/>
    </location>
</feature>
<feature type="region of interest" description="Disordered" evidence="1">
    <location>
        <begin position="1"/>
        <end position="27"/>
    </location>
</feature>
<gene>
    <name evidence="2" type="ORF">SMRZ_LOCUS13504</name>
</gene>
<reference evidence="2 3" key="1">
    <citation type="submission" date="2018-11" db="EMBL/GenBank/DDBJ databases">
        <authorList>
            <consortium name="Pathogen Informatics"/>
        </authorList>
    </citation>
    <scope>NUCLEOTIDE SEQUENCE [LARGE SCALE GENOMIC DNA]</scope>
    <source>
        <strain evidence="2 3">Zambia</strain>
    </source>
</reference>
<evidence type="ECO:0000313" key="2">
    <source>
        <dbReference type="EMBL" id="VDP06607.1"/>
    </source>
</evidence>
<sequence>MMMLGANRPPLAPSTVPSSSQTTSSSSINRLIPPNFRFSNNHFREGYLRYIYCVYVLDIINFPKCLDTESFLSNKLSKPSVEMSHGL</sequence>
<dbReference type="Proteomes" id="UP000277204">
    <property type="component" value="Unassembled WGS sequence"/>
</dbReference>
<evidence type="ECO:0000256" key="1">
    <source>
        <dbReference type="SAM" id="MobiDB-lite"/>
    </source>
</evidence>
<accession>A0A183MBS9</accession>
<dbReference type="AlphaFoldDB" id="A0A183MBS9"/>
<organism evidence="2 3">
    <name type="scientific">Schistosoma margrebowiei</name>
    <dbReference type="NCBI Taxonomy" id="48269"/>
    <lineage>
        <taxon>Eukaryota</taxon>
        <taxon>Metazoa</taxon>
        <taxon>Spiralia</taxon>
        <taxon>Lophotrochozoa</taxon>
        <taxon>Platyhelminthes</taxon>
        <taxon>Trematoda</taxon>
        <taxon>Digenea</taxon>
        <taxon>Strigeidida</taxon>
        <taxon>Schistosomatoidea</taxon>
        <taxon>Schistosomatidae</taxon>
        <taxon>Schistosoma</taxon>
    </lineage>
</organism>
<keyword evidence="3" id="KW-1185">Reference proteome</keyword>
<name>A0A183MBS9_9TREM</name>
<protein>
    <submittedName>
        <fullName evidence="2">Uncharacterized protein</fullName>
    </submittedName>
</protein>